<keyword evidence="1" id="KW-0812">Transmembrane</keyword>
<evidence type="ECO:0000313" key="3">
    <source>
        <dbReference type="Proteomes" id="UP000652153"/>
    </source>
</evidence>
<organism evidence="2 3">
    <name type="scientific">Paenibacillus silvae</name>
    <dbReference type="NCBI Taxonomy" id="1325358"/>
    <lineage>
        <taxon>Bacteria</taxon>
        <taxon>Bacillati</taxon>
        <taxon>Bacillota</taxon>
        <taxon>Bacilli</taxon>
        <taxon>Bacillales</taxon>
        <taxon>Paenibacillaceae</taxon>
        <taxon>Paenibacillus</taxon>
    </lineage>
</organism>
<accession>A0ABQ1Z7Q1</accession>
<dbReference type="RefSeq" id="WP_229729767.1">
    <property type="nucleotide sequence ID" value="NZ_BMFU01000002.1"/>
</dbReference>
<comment type="caution">
    <text evidence="2">The sequence shown here is derived from an EMBL/GenBank/DDBJ whole genome shotgun (WGS) entry which is preliminary data.</text>
</comment>
<evidence type="ECO:0000256" key="1">
    <source>
        <dbReference type="SAM" id="Phobius"/>
    </source>
</evidence>
<proteinExistence type="predicted"/>
<name>A0ABQ1Z7Q1_9BACL</name>
<evidence type="ECO:0000313" key="2">
    <source>
        <dbReference type="EMBL" id="GGH53080.1"/>
    </source>
</evidence>
<dbReference type="EMBL" id="BMFU01000002">
    <property type="protein sequence ID" value="GGH53080.1"/>
    <property type="molecule type" value="Genomic_DNA"/>
</dbReference>
<feature type="transmembrane region" description="Helical" evidence="1">
    <location>
        <begin position="58"/>
        <end position="78"/>
    </location>
</feature>
<dbReference type="Proteomes" id="UP000652153">
    <property type="component" value="Unassembled WGS sequence"/>
</dbReference>
<keyword evidence="1" id="KW-1133">Transmembrane helix</keyword>
<reference evidence="3" key="1">
    <citation type="journal article" date="2019" name="Int. J. Syst. Evol. Microbiol.">
        <title>The Global Catalogue of Microorganisms (GCM) 10K type strain sequencing project: providing services to taxonomists for standard genome sequencing and annotation.</title>
        <authorList>
            <consortium name="The Broad Institute Genomics Platform"/>
            <consortium name="The Broad Institute Genome Sequencing Center for Infectious Disease"/>
            <person name="Wu L."/>
            <person name="Ma J."/>
        </authorList>
    </citation>
    <scope>NUCLEOTIDE SEQUENCE [LARGE SCALE GENOMIC DNA]</scope>
    <source>
        <strain evidence="3">CGMCC 1.12770</strain>
    </source>
</reference>
<gene>
    <name evidence="2" type="ORF">GCM10008014_20420</name>
</gene>
<feature type="transmembrane region" description="Helical" evidence="1">
    <location>
        <begin position="20"/>
        <end position="46"/>
    </location>
</feature>
<keyword evidence="1" id="KW-0472">Membrane</keyword>
<protein>
    <submittedName>
        <fullName evidence="2">Uncharacterized protein</fullName>
    </submittedName>
</protein>
<sequence>MQAAPNQAIHKKPAIPSVSFGSWMLTLFLMMIPLVNLIMLFVWAFGGSNPSKANFAKASLMWALIGIVFYIILIVLGISSEISRLNY</sequence>
<keyword evidence="3" id="KW-1185">Reference proteome</keyword>